<dbReference type="EMBL" id="PGOL01001092">
    <property type="protein sequence ID" value="PKI60953.1"/>
    <property type="molecule type" value="Genomic_DNA"/>
</dbReference>
<accession>A0A2I0JYQ8</accession>
<dbReference type="InterPro" id="IPR056924">
    <property type="entry name" value="SH3_Tf2-1"/>
</dbReference>
<dbReference type="AlphaFoldDB" id="A0A2I0JYQ8"/>
<dbReference type="PANTHER" id="PTHR46148:SF57">
    <property type="entry name" value="OS12G0499874 PROTEIN"/>
    <property type="match status" value="1"/>
</dbReference>
<feature type="domain" description="Tf2-1-like SH3-like" evidence="1">
    <location>
        <begin position="3"/>
        <end position="52"/>
    </location>
</feature>
<reference evidence="2 3" key="1">
    <citation type="submission" date="2017-11" db="EMBL/GenBank/DDBJ databases">
        <title>De-novo sequencing of pomegranate (Punica granatum L.) genome.</title>
        <authorList>
            <person name="Akparov Z."/>
            <person name="Amiraslanov A."/>
            <person name="Hajiyeva S."/>
            <person name="Abbasov M."/>
            <person name="Kaur K."/>
            <person name="Hamwieh A."/>
            <person name="Solovyev V."/>
            <person name="Salamov A."/>
            <person name="Braich B."/>
            <person name="Kosarev P."/>
            <person name="Mahmoud A."/>
            <person name="Hajiyev E."/>
            <person name="Babayeva S."/>
            <person name="Izzatullayeva V."/>
            <person name="Mammadov A."/>
            <person name="Mammadov A."/>
            <person name="Sharifova S."/>
            <person name="Ojaghi J."/>
            <person name="Eynullazada K."/>
            <person name="Bayramov B."/>
            <person name="Abdulazimova A."/>
            <person name="Shahmuradov I."/>
        </authorList>
    </citation>
    <scope>NUCLEOTIDE SEQUENCE [LARGE SCALE GENOMIC DNA]</scope>
    <source>
        <strain evidence="3">cv. AG2017</strain>
        <tissue evidence="2">Leaf</tissue>
    </source>
</reference>
<dbReference type="PANTHER" id="PTHR46148">
    <property type="entry name" value="CHROMO DOMAIN-CONTAINING PROTEIN"/>
    <property type="match status" value="1"/>
</dbReference>
<protein>
    <recommendedName>
        <fullName evidence="1">Tf2-1-like SH3-like domain-containing protein</fullName>
    </recommendedName>
</protein>
<proteinExistence type="predicted"/>
<keyword evidence="3" id="KW-1185">Reference proteome</keyword>
<evidence type="ECO:0000313" key="2">
    <source>
        <dbReference type="EMBL" id="PKI60953.1"/>
    </source>
</evidence>
<dbReference type="Pfam" id="PF24626">
    <property type="entry name" value="SH3_Tf2-1"/>
    <property type="match status" value="1"/>
</dbReference>
<comment type="caution">
    <text evidence="2">The sequence shown here is derived from an EMBL/GenBank/DDBJ whole genome shotgun (WGS) entry which is preliminary data.</text>
</comment>
<evidence type="ECO:0000259" key="1">
    <source>
        <dbReference type="Pfam" id="PF24626"/>
    </source>
</evidence>
<organism evidence="2 3">
    <name type="scientific">Punica granatum</name>
    <name type="common">Pomegranate</name>
    <dbReference type="NCBI Taxonomy" id="22663"/>
    <lineage>
        <taxon>Eukaryota</taxon>
        <taxon>Viridiplantae</taxon>
        <taxon>Streptophyta</taxon>
        <taxon>Embryophyta</taxon>
        <taxon>Tracheophyta</taxon>
        <taxon>Spermatophyta</taxon>
        <taxon>Magnoliopsida</taxon>
        <taxon>eudicotyledons</taxon>
        <taxon>Gunneridae</taxon>
        <taxon>Pentapetalae</taxon>
        <taxon>rosids</taxon>
        <taxon>malvids</taxon>
        <taxon>Myrtales</taxon>
        <taxon>Lythraceae</taxon>
        <taxon>Punica</taxon>
    </lineage>
</organism>
<name>A0A2I0JYQ8_PUNGR</name>
<evidence type="ECO:0000313" key="3">
    <source>
        <dbReference type="Proteomes" id="UP000233551"/>
    </source>
</evidence>
<dbReference type="Proteomes" id="UP000233551">
    <property type="component" value="Unassembled WGS sequence"/>
</dbReference>
<sequence>MRFVKKGKLSLRYIGPYEILERIGKMAYRLALPPELSRIHNVFHVSMLRKYISDPSHVLSYQPVELNEDLTYEEEPAEILDRKEHVLRTKRISLVKVLWKSHSIEEAT</sequence>
<gene>
    <name evidence="2" type="ORF">CRG98_018659</name>
</gene>